<evidence type="ECO:0000313" key="1">
    <source>
        <dbReference type="EMBL" id="KAL0455610.1"/>
    </source>
</evidence>
<sequence>MAIVVLMLPALPTNFLEDQKGSVFLHMASSDESSVRFVMEIPGDQDPSEATSCLTDLGPPAPRSGLRWSLRQAAVAARRLMDEENIETEGKERVMSLRETTTWMWV</sequence>
<reference evidence="1" key="1">
    <citation type="submission" date="2020-06" db="EMBL/GenBank/DDBJ databases">
        <authorList>
            <person name="Li T."/>
            <person name="Hu X."/>
            <person name="Zhang T."/>
            <person name="Song X."/>
            <person name="Zhang H."/>
            <person name="Dai N."/>
            <person name="Sheng W."/>
            <person name="Hou X."/>
            <person name="Wei L."/>
        </authorList>
    </citation>
    <scope>NUCLEOTIDE SEQUENCE</scope>
    <source>
        <strain evidence="1">KEN1</strain>
        <tissue evidence="1">Leaf</tissue>
    </source>
</reference>
<organism evidence="1">
    <name type="scientific">Sesamum latifolium</name>
    <dbReference type="NCBI Taxonomy" id="2727402"/>
    <lineage>
        <taxon>Eukaryota</taxon>
        <taxon>Viridiplantae</taxon>
        <taxon>Streptophyta</taxon>
        <taxon>Embryophyta</taxon>
        <taxon>Tracheophyta</taxon>
        <taxon>Spermatophyta</taxon>
        <taxon>Magnoliopsida</taxon>
        <taxon>eudicotyledons</taxon>
        <taxon>Gunneridae</taxon>
        <taxon>Pentapetalae</taxon>
        <taxon>asterids</taxon>
        <taxon>lamiids</taxon>
        <taxon>Lamiales</taxon>
        <taxon>Pedaliaceae</taxon>
        <taxon>Sesamum</taxon>
    </lineage>
</organism>
<name>A0AAW2XV04_9LAMI</name>
<reference evidence="1" key="2">
    <citation type="journal article" date="2024" name="Plant">
        <title>Genomic evolution and insights into agronomic trait innovations of Sesamum species.</title>
        <authorList>
            <person name="Miao H."/>
            <person name="Wang L."/>
            <person name="Qu L."/>
            <person name="Liu H."/>
            <person name="Sun Y."/>
            <person name="Le M."/>
            <person name="Wang Q."/>
            <person name="Wei S."/>
            <person name="Zheng Y."/>
            <person name="Lin W."/>
            <person name="Duan Y."/>
            <person name="Cao H."/>
            <person name="Xiong S."/>
            <person name="Wang X."/>
            <person name="Wei L."/>
            <person name="Li C."/>
            <person name="Ma Q."/>
            <person name="Ju M."/>
            <person name="Zhao R."/>
            <person name="Li G."/>
            <person name="Mu C."/>
            <person name="Tian Q."/>
            <person name="Mei H."/>
            <person name="Zhang T."/>
            <person name="Gao T."/>
            <person name="Zhang H."/>
        </authorList>
    </citation>
    <scope>NUCLEOTIDE SEQUENCE</scope>
    <source>
        <strain evidence="1">KEN1</strain>
    </source>
</reference>
<dbReference type="EMBL" id="JACGWN010000003">
    <property type="protein sequence ID" value="KAL0455610.1"/>
    <property type="molecule type" value="Genomic_DNA"/>
</dbReference>
<protein>
    <submittedName>
        <fullName evidence="1">Uncharacterized protein</fullName>
    </submittedName>
</protein>
<accession>A0AAW2XV04</accession>
<comment type="caution">
    <text evidence="1">The sequence shown here is derived from an EMBL/GenBank/DDBJ whole genome shotgun (WGS) entry which is preliminary data.</text>
</comment>
<gene>
    <name evidence="1" type="ORF">Slati_0900200</name>
</gene>
<dbReference type="AlphaFoldDB" id="A0AAW2XV04"/>
<proteinExistence type="predicted"/>